<dbReference type="SUPFAM" id="SSF51713">
    <property type="entry name" value="tRNA-guanine transglycosylase"/>
    <property type="match status" value="1"/>
</dbReference>
<dbReference type="Proteomes" id="UP001221838">
    <property type="component" value="Unassembled WGS sequence"/>
</dbReference>
<dbReference type="InterPro" id="IPR036511">
    <property type="entry name" value="TGT-like_sf"/>
</dbReference>
<protein>
    <submittedName>
        <fullName evidence="2">tRNA-guanine transglycosylase DpdA</fullName>
    </submittedName>
</protein>
<dbReference type="Gene3D" id="3.20.20.105">
    <property type="entry name" value="Queuine tRNA-ribosyltransferase-like"/>
    <property type="match status" value="1"/>
</dbReference>
<evidence type="ECO:0000259" key="1">
    <source>
        <dbReference type="Pfam" id="PF01702"/>
    </source>
</evidence>
<feature type="domain" description="tRNA-guanine(15) transglycosylase-like" evidence="1">
    <location>
        <begin position="153"/>
        <end position="270"/>
    </location>
</feature>
<organism evidence="2 3">
    <name type="scientific">Stigmatella ashevillensis</name>
    <dbReference type="NCBI Taxonomy" id="2995309"/>
    <lineage>
        <taxon>Bacteria</taxon>
        <taxon>Pseudomonadati</taxon>
        <taxon>Myxococcota</taxon>
        <taxon>Myxococcia</taxon>
        <taxon>Myxococcales</taxon>
        <taxon>Cystobacterineae</taxon>
        <taxon>Archangiaceae</taxon>
        <taxon>Stigmatella</taxon>
    </lineage>
</organism>
<dbReference type="Pfam" id="PF01702">
    <property type="entry name" value="TGT"/>
    <property type="match status" value="1"/>
</dbReference>
<gene>
    <name evidence="2" type="primary">dpdA</name>
    <name evidence="2" type="ORF">POL68_17245</name>
</gene>
<dbReference type="NCBIfam" id="NF041059">
    <property type="entry name" value="DpdA"/>
    <property type="match status" value="1"/>
</dbReference>
<evidence type="ECO:0000313" key="3">
    <source>
        <dbReference type="Proteomes" id="UP001221838"/>
    </source>
</evidence>
<name>A0ABT5D9I4_9BACT</name>
<dbReference type="RefSeq" id="WP_272139469.1">
    <property type="nucleotide sequence ID" value="NZ_JAQNDM010000002.1"/>
</dbReference>
<comment type="caution">
    <text evidence="2">The sequence shown here is derived from an EMBL/GenBank/DDBJ whole genome shotgun (WGS) entry which is preliminary data.</text>
</comment>
<proteinExistence type="predicted"/>
<dbReference type="InterPro" id="IPR053537">
    <property type="entry name" value="DNA-guanine_TGase"/>
</dbReference>
<sequence length="435" mass="49945">MKFFLPDSQDLVDPSFDFENEQRAKDRRRQRHDLYAHEVFSQPAFDGFLVSKGMVDGFGALGSRYTLSQRLRLSQIGAPEFFRVNRAPHPLQIMGDCGAFTYVKEQKPPYSVDDVMDFYATCRFDYGVSLDHVILDFLPEADAPGAGPRAVPAAIRRRQELTLEYASEFLHKHTRGRHAFKPLGVAQGWSPQSYATSVKRLQQMGYDYIALGGMVPLKTQDILRCLQAIQAQRAHGTRLHLLGVTRTEHIEEFYRLGVASFDSTSPLRQAFKDAHDNYYHNGLTYTAIRIPQVEGNTSLQQRIASGQISQNQARKLETACLQAMRLFDSGRRSISKVIEVLLEYEDLYAPDAKRNHAKDYERTLRDAPWRRCACDICKHLKHHVIIFRGAERNRRRGFHNIWSFYRHMRDSGTDTHEFTVGQQVAGLKERACRTN</sequence>
<dbReference type="EMBL" id="JAQNDM010000002">
    <property type="protein sequence ID" value="MDC0710226.1"/>
    <property type="molecule type" value="Genomic_DNA"/>
</dbReference>
<evidence type="ECO:0000313" key="2">
    <source>
        <dbReference type="EMBL" id="MDC0710226.1"/>
    </source>
</evidence>
<keyword evidence="3" id="KW-1185">Reference proteome</keyword>
<reference evidence="2 3" key="1">
    <citation type="submission" date="2022-11" db="EMBL/GenBank/DDBJ databases">
        <title>Minimal conservation of predation-associated metabolite biosynthetic gene clusters underscores biosynthetic potential of Myxococcota including descriptions for ten novel species: Archangium lansinium sp. nov., Myxococcus landrumus sp. nov., Nannocystis bai.</title>
        <authorList>
            <person name="Ahearne A."/>
            <person name="Stevens C."/>
            <person name="Dowd S."/>
        </authorList>
    </citation>
    <scope>NUCLEOTIDE SEQUENCE [LARGE SCALE GENOMIC DNA]</scope>
    <source>
        <strain evidence="2 3">NCWAL01</strain>
    </source>
</reference>
<accession>A0ABT5D9I4</accession>
<dbReference type="InterPro" id="IPR002616">
    <property type="entry name" value="tRNA_ribo_trans-like"/>
</dbReference>